<evidence type="ECO:0000313" key="6">
    <source>
        <dbReference type="Proteomes" id="UP001241110"/>
    </source>
</evidence>
<sequence>MTLQPHFNMNKYFPVVLLSFLSPLFINLHAADIPEQLDFAGIRLKIKDNIRDKISTDVDRLTKPGKHAEAKLERIRMYFPLIEKVLAEEGLPNNFKYLVIQESDLIADAVSTSNAVGFWQFKRETALEMGLAVNNDVDERKHIVASTRAAARYLKRNNFFFDNWLYALMAYNTGLTGAKNLVGEGDKGATRMEIDKDTHWYILKFLAHQIAFEKSAAISSSSLVLAEYPCTGGQKLSDIASTFNVQEEELALYNKWLSSRRVPEDKPYTILVPVPASQADVIASTNKPAPTTSPTTTKTSIFNYEYSHEVEADFRQSSKFPVLKKKETIFYEINGRSGIMAANNDNIMTLAEKGHLSIEKFMTYNDLKSNDAIVAGKVYYLKKKRNKAKLHFHTIIEGETLWEISQKYGIREKSLKTKNRLGDNEKLEHGRILWLRFRRPSSKPVEVRNIPRPAPKVSTTPVIKEPAKTTTPVMKQPAVTPTTPINTPEEKQPVATRPQTEPQNTTPVVTQPVVTKPTPPKQETAAPVVVTPPKTESVRQEPIVVTQPKTEEVVLVNSHNVQPGETLYSIARQYKVSVAQLRQWNSLTETASLSIGQRLIVGDETPITTNTSVPVVTKPAASTTTTHTVQAGETLYSISRRYGISVAEIRQWNNLVETDGVQIGQTLSIRSQSTTKTTVDTTKIQPTSSVSVTEYEVKPGDTLYKIAKAYGVTVEKLLEWNKKTTPSVSIGEKLKIKK</sequence>
<dbReference type="SUPFAM" id="SSF53955">
    <property type="entry name" value="Lysozyme-like"/>
    <property type="match status" value="1"/>
</dbReference>
<dbReference type="InterPro" id="IPR036779">
    <property type="entry name" value="LysM_dom_sf"/>
</dbReference>
<feature type="signal peptide" evidence="2">
    <location>
        <begin position="1"/>
        <end position="30"/>
    </location>
</feature>
<protein>
    <submittedName>
        <fullName evidence="5">LysM peptidoglycan-binding domain-containing protein</fullName>
    </submittedName>
</protein>
<feature type="domain" description="HTH cro/C1-type" evidence="3">
    <location>
        <begin position="701"/>
        <end position="717"/>
    </location>
</feature>
<gene>
    <name evidence="5" type="ORF">QNI16_12005</name>
</gene>
<comment type="caution">
    <text evidence="5">The sequence shown here is derived from an EMBL/GenBank/DDBJ whole genome shotgun (WGS) entry which is preliminary data.</text>
</comment>
<accession>A0AAE3QKU2</accession>
<name>A0AAE3QKU2_9BACT</name>
<evidence type="ECO:0000259" key="4">
    <source>
        <dbReference type="PROSITE" id="PS51782"/>
    </source>
</evidence>
<evidence type="ECO:0000259" key="3">
    <source>
        <dbReference type="PROSITE" id="PS50943"/>
    </source>
</evidence>
<feature type="domain" description="LysM" evidence="4">
    <location>
        <begin position="693"/>
        <end position="736"/>
    </location>
</feature>
<dbReference type="SUPFAM" id="SSF54106">
    <property type="entry name" value="LysM domain"/>
    <property type="match status" value="4"/>
</dbReference>
<dbReference type="PROSITE" id="PS50943">
    <property type="entry name" value="HTH_CROC1"/>
    <property type="match status" value="1"/>
</dbReference>
<dbReference type="CDD" id="cd16894">
    <property type="entry name" value="MltD-like"/>
    <property type="match status" value="1"/>
</dbReference>
<dbReference type="SMART" id="SM00257">
    <property type="entry name" value="LysM"/>
    <property type="match status" value="5"/>
</dbReference>
<dbReference type="GO" id="GO:0008932">
    <property type="term" value="F:lytic endotransglycosylase activity"/>
    <property type="evidence" value="ECO:0007669"/>
    <property type="project" value="TreeGrafter"/>
</dbReference>
<dbReference type="PANTHER" id="PTHR33734">
    <property type="entry name" value="LYSM DOMAIN-CONTAINING GPI-ANCHORED PROTEIN 2"/>
    <property type="match status" value="1"/>
</dbReference>
<organism evidence="5 6">
    <name type="scientific">Xanthocytophaga flava</name>
    <dbReference type="NCBI Taxonomy" id="3048013"/>
    <lineage>
        <taxon>Bacteria</taxon>
        <taxon>Pseudomonadati</taxon>
        <taxon>Bacteroidota</taxon>
        <taxon>Cytophagia</taxon>
        <taxon>Cytophagales</taxon>
        <taxon>Rhodocytophagaceae</taxon>
        <taxon>Xanthocytophaga</taxon>
    </lineage>
</organism>
<reference evidence="5" key="1">
    <citation type="submission" date="2023-05" db="EMBL/GenBank/DDBJ databases">
        <authorList>
            <person name="Zhang X."/>
        </authorList>
    </citation>
    <scope>NUCLEOTIDE SEQUENCE</scope>
    <source>
        <strain evidence="5">YF14B1</strain>
    </source>
</reference>
<feature type="domain" description="LysM" evidence="4">
    <location>
        <begin position="625"/>
        <end position="669"/>
    </location>
</feature>
<dbReference type="CDD" id="cd00118">
    <property type="entry name" value="LysM"/>
    <property type="match status" value="4"/>
</dbReference>
<dbReference type="RefSeq" id="WP_313978683.1">
    <property type="nucleotide sequence ID" value="NZ_JASJOS010000005.1"/>
</dbReference>
<dbReference type="Gene3D" id="1.10.530.10">
    <property type="match status" value="1"/>
</dbReference>
<keyword evidence="2" id="KW-0732">Signal</keyword>
<dbReference type="PANTHER" id="PTHR33734:SF22">
    <property type="entry name" value="MEMBRANE-BOUND LYTIC MUREIN TRANSGLYCOSYLASE D"/>
    <property type="match status" value="1"/>
</dbReference>
<dbReference type="EMBL" id="JASJOS010000005">
    <property type="protein sequence ID" value="MDJ1481212.1"/>
    <property type="molecule type" value="Genomic_DNA"/>
</dbReference>
<proteinExistence type="predicted"/>
<evidence type="ECO:0000256" key="2">
    <source>
        <dbReference type="SAM" id="SignalP"/>
    </source>
</evidence>
<feature type="domain" description="LysM" evidence="4">
    <location>
        <begin position="557"/>
        <end position="601"/>
    </location>
</feature>
<dbReference type="InterPro" id="IPR023346">
    <property type="entry name" value="Lysozyme-like_dom_sf"/>
</dbReference>
<dbReference type="AlphaFoldDB" id="A0AAE3QKU2"/>
<dbReference type="PROSITE" id="PS51782">
    <property type="entry name" value="LYSM"/>
    <property type="match status" value="4"/>
</dbReference>
<dbReference type="InterPro" id="IPR008258">
    <property type="entry name" value="Transglycosylase_SLT_dom_1"/>
</dbReference>
<dbReference type="InterPro" id="IPR001387">
    <property type="entry name" value="Cro/C1-type_HTH"/>
</dbReference>
<dbReference type="Pfam" id="PF01464">
    <property type="entry name" value="SLT"/>
    <property type="match status" value="1"/>
</dbReference>
<dbReference type="Pfam" id="PF01476">
    <property type="entry name" value="LysM"/>
    <property type="match status" value="4"/>
</dbReference>
<feature type="compositionally biased region" description="Polar residues" evidence="1">
    <location>
        <begin position="468"/>
        <end position="486"/>
    </location>
</feature>
<feature type="compositionally biased region" description="Low complexity" evidence="1">
    <location>
        <begin position="498"/>
        <end position="524"/>
    </location>
</feature>
<evidence type="ECO:0000256" key="1">
    <source>
        <dbReference type="SAM" id="MobiDB-lite"/>
    </source>
</evidence>
<feature type="region of interest" description="Disordered" evidence="1">
    <location>
        <begin position="466"/>
        <end position="528"/>
    </location>
</feature>
<feature type="chain" id="PRO_5041919036" evidence="2">
    <location>
        <begin position="31"/>
        <end position="738"/>
    </location>
</feature>
<feature type="domain" description="LysM" evidence="4">
    <location>
        <begin position="391"/>
        <end position="435"/>
    </location>
</feature>
<dbReference type="Proteomes" id="UP001241110">
    <property type="component" value="Unassembled WGS sequence"/>
</dbReference>
<evidence type="ECO:0000313" key="5">
    <source>
        <dbReference type="EMBL" id="MDJ1481212.1"/>
    </source>
</evidence>
<dbReference type="InterPro" id="IPR018392">
    <property type="entry name" value="LysM"/>
</dbReference>
<dbReference type="Gene3D" id="3.10.350.10">
    <property type="entry name" value="LysM domain"/>
    <property type="match status" value="4"/>
</dbReference>